<feature type="compositionally biased region" description="Polar residues" evidence="5">
    <location>
        <begin position="305"/>
        <end position="314"/>
    </location>
</feature>
<comment type="caution">
    <text evidence="8">The sequence shown here is derived from an EMBL/GenBank/DDBJ whole genome shotgun (WGS) entry which is preliminary data.</text>
</comment>
<dbReference type="Proteomes" id="UP001152797">
    <property type="component" value="Unassembled WGS sequence"/>
</dbReference>
<dbReference type="SUPFAM" id="SSF51045">
    <property type="entry name" value="WW domain"/>
    <property type="match status" value="1"/>
</dbReference>
<keyword evidence="10" id="KW-1185">Reference proteome</keyword>
<dbReference type="EMBL" id="CAMXCT030002691">
    <property type="protein sequence ID" value="CAL4787203.1"/>
    <property type="molecule type" value="Genomic_DNA"/>
</dbReference>
<dbReference type="CDD" id="cd00201">
    <property type="entry name" value="WW"/>
    <property type="match status" value="1"/>
</dbReference>
<dbReference type="AlphaFoldDB" id="A0A9P1G540"/>
<protein>
    <recommendedName>
        <fullName evidence="7">WW domain-containing protein</fullName>
    </recommendedName>
</protein>
<evidence type="ECO:0000256" key="3">
    <source>
        <dbReference type="ARBA" id="ARBA00022989"/>
    </source>
</evidence>
<evidence type="ECO:0000256" key="1">
    <source>
        <dbReference type="ARBA" id="ARBA00004141"/>
    </source>
</evidence>
<feature type="transmembrane region" description="Helical" evidence="6">
    <location>
        <begin position="515"/>
        <end position="540"/>
    </location>
</feature>
<feature type="domain" description="WW" evidence="7">
    <location>
        <begin position="279"/>
        <end position="299"/>
    </location>
</feature>
<feature type="region of interest" description="Disordered" evidence="5">
    <location>
        <begin position="295"/>
        <end position="315"/>
    </location>
</feature>
<dbReference type="InterPro" id="IPR001202">
    <property type="entry name" value="WW_dom"/>
</dbReference>
<evidence type="ECO:0000256" key="4">
    <source>
        <dbReference type="ARBA" id="ARBA00023136"/>
    </source>
</evidence>
<feature type="transmembrane region" description="Helical" evidence="6">
    <location>
        <begin position="733"/>
        <end position="750"/>
    </location>
</feature>
<dbReference type="OrthoDB" id="430338at2759"/>
<gene>
    <name evidence="8" type="ORF">C1SCF055_LOCUS26050</name>
</gene>
<sequence>MALLEALRVPSDGFLAQFSGRLASYLLSGRAAGRKQICLHGSLNGSVVLLPVYSPRRPWRWSSGDMPTGSELSAARLSLVAMLATWRAGGTVAPVTPELLEPAKDQEGRLLIPELRWESREVPSVLQQWQPSLILSFGALDDVFSRSVAPGGWLRRVECLRLKLQLEGADGRSLRVSSASSAPFKNDVALDLSDVAISLANGHQVSFEDLFTAVEDPAGHLPTGDDATNLVRLLRLAPRRFPRRHNAGVAPRIQRRAPRATEWTAVDALDPTRQGRTLDGEVYYWNRATNETTWQRPWGGRRSSARSTAWQRATATGARCRPRQRRGERRRLGLSLELLGQGTIRRQLRIRERALKSHRGPCFTEPEATERRHCGEVNPFEMSFLRLAIGCLLWCSQGELAWDNPIEELEIQRLQLLQIQIGFVGPDDQDPNIIRPKPKKKSAVAYEPYRPRLADQAFIPSVAFLLGVATFTLGHKTLGMLAVYFAGQSSFALYMKLVLSEETISRELNLRGMPAAFLVTAIQQVVAFCALGLGMLVLHFSPHPYVPRKLTTLNEVLAVLFFALAVAVNIGLNNFSMSLLPVSLNMVIRSCIPLVTLLLQQLARGLQLLDTTPATCWDALVMSVGVAGAAITALAESETKNEETQQGHLGIGVLMCCLGDIAAATTLVLAAAFSSTLKPPLSPLDTVFYTALPCALALLPASLYASHPINWPNAGTLTDWEVYQRVHQLNPGTILLVIFSGVVSAGYNFIQYTVVQTLSASHAAFAGNFNKAATISLSIFLGLELLPGGQWSYVMVLGICGNIVAFTTWSYMQAIRAPKNVENGDLR</sequence>
<evidence type="ECO:0000313" key="8">
    <source>
        <dbReference type="EMBL" id="CAI3999891.1"/>
    </source>
</evidence>
<organism evidence="8">
    <name type="scientific">Cladocopium goreaui</name>
    <dbReference type="NCBI Taxonomy" id="2562237"/>
    <lineage>
        <taxon>Eukaryota</taxon>
        <taxon>Sar</taxon>
        <taxon>Alveolata</taxon>
        <taxon>Dinophyceae</taxon>
        <taxon>Suessiales</taxon>
        <taxon>Symbiodiniaceae</taxon>
        <taxon>Cladocopium</taxon>
    </lineage>
</organism>
<reference evidence="8" key="1">
    <citation type="submission" date="2022-10" db="EMBL/GenBank/DDBJ databases">
        <authorList>
            <person name="Chen Y."/>
            <person name="Dougan E. K."/>
            <person name="Chan C."/>
            <person name="Rhodes N."/>
            <person name="Thang M."/>
        </authorList>
    </citation>
    <scope>NUCLEOTIDE SEQUENCE</scope>
</reference>
<reference evidence="9" key="2">
    <citation type="submission" date="2024-04" db="EMBL/GenBank/DDBJ databases">
        <authorList>
            <person name="Chen Y."/>
            <person name="Shah S."/>
            <person name="Dougan E. K."/>
            <person name="Thang M."/>
            <person name="Chan C."/>
        </authorList>
    </citation>
    <scope>NUCLEOTIDE SEQUENCE [LARGE SCALE GENOMIC DNA]</scope>
</reference>
<evidence type="ECO:0000259" key="7">
    <source>
        <dbReference type="PROSITE" id="PS50020"/>
    </source>
</evidence>
<keyword evidence="4 6" id="KW-0472">Membrane</keyword>
<evidence type="ECO:0000313" key="10">
    <source>
        <dbReference type="Proteomes" id="UP001152797"/>
    </source>
</evidence>
<feature type="transmembrane region" description="Helical" evidence="6">
    <location>
        <begin position="649"/>
        <end position="674"/>
    </location>
</feature>
<evidence type="ECO:0000256" key="5">
    <source>
        <dbReference type="SAM" id="MobiDB-lite"/>
    </source>
</evidence>
<dbReference type="EMBL" id="CAMXCT020002691">
    <property type="protein sequence ID" value="CAL1153266.1"/>
    <property type="molecule type" value="Genomic_DNA"/>
</dbReference>
<evidence type="ECO:0000256" key="2">
    <source>
        <dbReference type="ARBA" id="ARBA00022692"/>
    </source>
</evidence>
<dbReference type="PROSITE" id="PS50020">
    <property type="entry name" value="WW_DOMAIN_2"/>
    <property type="match status" value="1"/>
</dbReference>
<dbReference type="Gene3D" id="2.20.70.10">
    <property type="match status" value="1"/>
</dbReference>
<dbReference type="InterPro" id="IPR036020">
    <property type="entry name" value="WW_dom_sf"/>
</dbReference>
<keyword evidence="2 6" id="KW-0812">Transmembrane</keyword>
<name>A0A9P1G540_9DINO</name>
<dbReference type="EMBL" id="CAMXCT010002691">
    <property type="protein sequence ID" value="CAI3999891.1"/>
    <property type="molecule type" value="Genomic_DNA"/>
</dbReference>
<evidence type="ECO:0000313" key="9">
    <source>
        <dbReference type="EMBL" id="CAL1153266.1"/>
    </source>
</evidence>
<dbReference type="InterPro" id="IPR050186">
    <property type="entry name" value="TPT_transporter"/>
</dbReference>
<feature type="transmembrane region" description="Helical" evidence="6">
    <location>
        <begin position="457"/>
        <end position="475"/>
    </location>
</feature>
<dbReference type="GO" id="GO:0016020">
    <property type="term" value="C:membrane"/>
    <property type="evidence" value="ECO:0007669"/>
    <property type="project" value="UniProtKB-SubCell"/>
</dbReference>
<feature type="transmembrane region" description="Helical" evidence="6">
    <location>
        <begin position="552"/>
        <end position="572"/>
    </location>
</feature>
<dbReference type="PANTHER" id="PTHR11132">
    <property type="entry name" value="SOLUTE CARRIER FAMILY 35"/>
    <property type="match status" value="1"/>
</dbReference>
<accession>A0A9P1G540</accession>
<keyword evidence="3 6" id="KW-1133">Transmembrane helix</keyword>
<feature type="transmembrane region" description="Helical" evidence="6">
    <location>
        <begin position="686"/>
        <end position="705"/>
    </location>
</feature>
<comment type="subcellular location">
    <subcellularLocation>
        <location evidence="1">Membrane</location>
        <topology evidence="1">Multi-pass membrane protein</topology>
    </subcellularLocation>
</comment>
<feature type="transmembrane region" description="Helical" evidence="6">
    <location>
        <begin position="791"/>
        <end position="812"/>
    </location>
</feature>
<evidence type="ECO:0000256" key="6">
    <source>
        <dbReference type="SAM" id="Phobius"/>
    </source>
</evidence>
<proteinExistence type="predicted"/>